<dbReference type="Gene3D" id="3.80.10.10">
    <property type="entry name" value="Ribonuclease Inhibitor"/>
    <property type="match status" value="1"/>
</dbReference>
<feature type="domain" description="F-box/LRR-repeat protein 15/At3g58940/PEG3-like LRR" evidence="1">
    <location>
        <begin position="33"/>
        <end position="138"/>
    </location>
</feature>
<evidence type="ECO:0000259" key="1">
    <source>
        <dbReference type="Pfam" id="PF24758"/>
    </source>
</evidence>
<protein>
    <recommendedName>
        <fullName evidence="1">F-box/LRR-repeat protein 15/At3g58940/PEG3-like LRR domain-containing protein</fullName>
    </recommendedName>
</protein>
<dbReference type="InterPro" id="IPR055411">
    <property type="entry name" value="LRR_FXL15/At3g58940/PEG3-like"/>
</dbReference>
<feature type="non-terminal residue" evidence="2">
    <location>
        <position position="177"/>
    </location>
</feature>
<dbReference type="PANTHER" id="PTHR34145">
    <property type="entry name" value="OS02G0105600 PROTEIN"/>
    <property type="match status" value="1"/>
</dbReference>
<organism evidence="2 3">
    <name type="scientific">Punica granatum</name>
    <name type="common">Pomegranate</name>
    <dbReference type="NCBI Taxonomy" id="22663"/>
    <lineage>
        <taxon>Eukaryota</taxon>
        <taxon>Viridiplantae</taxon>
        <taxon>Streptophyta</taxon>
        <taxon>Embryophyta</taxon>
        <taxon>Tracheophyta</taxon>
        <taxon>Spermatophyta</taxon>
        <taxon>Magnoliopsida</taxon>
        <taxon>eudicotyledons</taxon>
        <taxon>Gunneridae</taxon>
        <taxon>Pentapetalae</taxon>
        <taxon>rosids</taxon>
        <taxon>malvids</taxon>
        <taxon>Myrtales</taxon>
        <taxon>Lythraceae</taxon>
        <taxon>Punica</taxon>
    </lineage>
</organism>
<dbReference type="AlphaFoldDB" id="A0A2I0JKY6"/>
<comment type="caution">
    <text evidence="2">The sequence shown here is derived from an EMBL/GenBank/DDBJ whole genome shotgun (WGS) entry which is preliminary data.</text>
</comment>
<sequence length="177" mass="20076">MFVRFVDDCLTRFHGRMPRFRLSTNIDFAPLHVNRWLGVALDYHAQELRARILDYTDKLPYSIPRRVLSAEFIESLTLAGGIKIDGISSAHLPSLRSLHLSRSHIDNRMFQRLLTGCPLLEDLSVICLSPLSVIEVSNLDYLKRVAVVVSIRAPALAKFHISGIVHLKRDYSSLVVN</sequence>
<dbReference type="SUPFAM" id="SSF52047">
    <property type="entry name" value="RNI-like"/>
    <property type="match status" value="1"/>
</dbReference>
<dbReference type="EMBL" id="PGOL01001591">
    <property type="protein sequence ID" value="PKI56590.1"/>
    <property type="molecule type" value="Genomic_DNA"/>
</dbReference>
<dbReference type="InterPro" id="IPR032675">
    <property type="entry name" value="LRR_dom_sf"/>
</dbReference>
<reference evidence="2 3" key="1">
    <citation type="submission" date="2017-11" db="EMBL/GenBank/DDBJ databases">
        <title>De-novo sequencing of pomegranate (Punica granatum L.) genome.</title>
        <authorList>
            <person name="Akparov Z."/>
            <person name="Amiraslanov A."/>
            <person name="Hajiyeva S."/>
            <person name="Abbasov M."/>
            <person name="Kaur K."/>
            <person name="Hamwieh A."/>
            <person name="Solovyev V."/>
            <person name="Salamov A."/>
            <person name="Braich B."/>
            <person name="Kosarev P."/>
            <person name="Mahmoud A."/>
            <person name="Hajiyev E."/>
            <person name="Babayeva S."/>
            <person name="Izzatullayeva V."/>
            <person name="Mammadov A."/>
            <person name="Mammadov A."/>
            <person name="Sharifova S."/>
            <person name="Ojaghi J."/>
            <person name="Eynullazada K."/>
            <person name="Bayramov B."/>
            <person name="Abdulazimova A."/>
            <person name="Shahmuradov I."/>
        </authorList>
    </citation>
    <scope>NUCLEOTIDE SEQUENCE [LARGE SCALE GENOMIC DNA]</scope>
    <source>
        <strain evidence="3">cv. AG2017</strain>
        <tissue evidence="2">Leaf</tissue>
    </source>
</reference>
<dbReference type="Proteomes" id="UP000233551">
    <property type="component" value="Unassembled WGS sequence"/>
</dbReference>
<evidence type="ECO:0000313" key="3">
    <source>
        <dbReference type="Proteomes" id="UP000233551"/>
    </source>
</evidence>
<dbReference type="Pfam" id="PF24758">
    <property type="entry name" value="LRR_At5g56370"/>
    <property type="match status" value="1"/>
</dbReference>
<gene>
    <name evidence="2" type="ORF">CRG98_022973</name>
</gene>
<accession>A0A2I0JKY6</accession>
<proteinExistence type="predicted"/>
<dbReference type="InterPro" id="IPR053772">
    <property type="entry name" value="At1g61320/At1g61330-like"/>
</dbReference>
<keyword evidence="3" id="KW-1185">Reference proteome</keyword>
<evidence type="ECO:0000313" key="2">
    <source>
        <dbReference type="EMBL" id="PKI56590.1"/>
    </source>
</evidence>
<name>A0A2I0JKY6_PUNGR</name>